<protein>
    <recommendedName>
        <fullName evidence="1">Squalene cyclase N-terminal domain-containing protein</fullName>
    </recommendedName>
</protein>
<comment type="caution">
    <text evidence="2">The sequence shown here is derived from an EMBL/GenBank/DDBJ whole genome shotgun (WGS) entry which is preliminary data.</text>
</comment>
<dbReference type="GO" id="GO:0042300">
    <property type="term" value="F:beta-amyrin synthase activity"/>
    <property type="evidence" value="ECO:0007669"/>
    <property type="project" value="TreeGrafter"/>
</dbReference>
<sequence>MWRLKIGEGGNDPYLYSTNNFLGRQTWEFDPNAGTTEERAEVEEARLNFYNNQFNVQPSSDLLWQMQFLREKKMQQTIPQPKIEDGEEVTYEVTTAAVKRSVHLFSALQSTHGHWPAENSGPMFCLPALVMSLYITGHLNTIFSAKHRQEIFRFIYCHQNEDGGWGLYVGGHSTMLCAALNYICLRLLGVGHDGDLNNACERARKWILDRGSVTAISSWGKIWLSLRQELHTEPYDEIDWSKKRHLCAKEDLHYPHSLPQILLWDSLYLFSEPLLNRWPFNKLRKKSLKVAVDLIHYEDENNRYITIGCVIKVIQLKYK</sequence>
<evidence type="ECO:0000313" key="3">
    <source>
        <dbReference type="Proteomes" id="UP000593573"/>
    </source>
</evidence>
<dbReference type="Pfam" id="PF13249">
    <property type="entry name" value="SQHop_cyclase_N"/>
    <property type="match status" value="1"/>
</dbReference>
<dbReference type="EMBL" id="JABFAB010000010">
    <property type="protein sequence ID" value="MBA0662989.1"/>
    <property type="molecule type" value="Genomic_DNA"/>
</dbReference>
<dbReference type="PANTHER" id="PTHR11764">
    <property type="entry name" value="TERPENE CYCLASE/MUTASE FAMILY MEMBER"/>
    <property type="match status" value="1"/>
</dbReference>
<evidence type="ECO:0000313" key="2">
    <source>
        <dbReference type="EMBL" id="MBA0662989.1"/>
    </source>
</evidence>
<dbReference type="InterPro" id="IPR032697">
    <property type="entry name" value="SQ_cyclase_N"/>
</dbReference>
<dbReference type="GO" id="GO:0016104">
    <property type="term" value="P:triterpenoid biosynthetic process"/>
    <property type="evidence" value="ECO:0007669"/>
    <property type="project" value="InterPro"/>
</dbReference>
<proteinExistence type="predicted"/>
<keyword evidence="3" id="KW-1185">Reference proteome</keyword>
<organism evidence="2 3">
    <name type="scientific">Gossypium klotzschianum</name>
    <dbReference type="NCBI Taxonomy" id="34286"/>
    <lineage>
        <taxon>Eukaryota</taxon>
        <taxon>Viridiplantae</taxon>
        <taxon>Streptophyta</taxon>
        <taxon>Embryophyta</taxon>
        <taxon>Tracheophyta</taxon>
        <taxon>Spermatophyta</taxon>
        <taxon>Magnoliopsida</taxon>
        <taxon>eudicotyledons</taxon>
        <taxon>Gunneridae</taxon>
        <taxon>Pentapetalae</taxon>
        <taxon>rosids</taxon>
        <taxon>malvids</taxon>
        <taxon>Malvales</taxon>
        <taxon>Malvaceae</taxon>
        <taxon>Malvoideae</taxon>
        <taxon>Gossypium</taxon>
    </lineage>
</organism>
<dbReference type="PANTHER" id="PTHR11764:SF48">
    <property type="entry name" value="TERPENE CYCLASE_MUTASE FAMILY MEMBER"/>
    <property type="match status" value="1"/>
</dbReference>
<accession>A0A7J8VKK5</accession>
<evidence type="ECO:0000259" key="1">
    <source>
        <dbReference type="Pfam" id="PF13249"/>
    </source>
</evidence>
<dbReference type="InterPro" id="IPR018333">
    <property type="entry name" value="Squalene_cyclase"/>
</dbReference>
<dbReference type="Proteomes" id="UP000593573">
    <property type="component" value="Unassembled WGS sequence"/>
</dbReference>
<dbReference type="InterPro" id="IPR008930">
    <property type="entry name" value="Terpenoid_cyclase/PrenylTrfase"/>
</dbReference>
<gene>
    <name evidence="2" type="ORF">Goklo_007050</name>
</gene>
<name>A0A7J8VKK5_9ROSI</name>
<dbReference type="SUPFAM" id="SSF48239">
    <property type="entry name" value="Terpenoid cyclases/Protein prenyltransferases"/>
    <property type="match status" value="1"/>
</dbReference>
<reference evidence="2 3" key="1">
    <citation type="journal article" date="2019" name="Genome Biol. Evol.">
        <title>Insights into the evolution of the New World diploid cottons (Gossypium, subgenus Houzingenia) based on genome sequencing.</title>
        <authorList>
            <person name="Grover C.E."/>
            <person name="Arick M.A. 2nd"/>
            <person name="Thrash A."/>
            <person name="Conover J.L."/>
            <person name="Sanders W.S."/>
            <person name="Peterson D.G."/>
            <person name="Frelichowski J.E."/>
            <person name="Scheffler J.A."/>
            <person name="Scheffler B.E."/>
            <person name="Wendel J.F."/>
        </authorList>
    </citation>
    <scope>NUCLEOTIDE SEQUENCE [LARGE SCALE GENOMIC DNA]</scope>
    <source>
        <strain evidence="2">57</strain>
        <tissue evidence="2">Leaf</tissue>
    </source>
</reference>
<dbReference type="AlphaFoldDB" id="A0A7J8VKK5"/>
<dbReference type="GO" id="GO:0005811">
    <property type="term" value="C:lipid droplet"/>
    <property type="evidence" value="ECO:0007669"/>
    <property type="project" value="InterPro"/>
</dbReference>
<dbReference type="OrthoDB" id="21502at2759"/>
<feature type="domain" description="Squalene cyclase N-terminal" evidence="1">
    <location>
        <begin position="99"/>
        <end position="228"/>
    </location>
</feature>
<dbReference type="Gene3D" id="1.50.10.20">
    <property type="match status" value="2"/>
</dbReference>